<dbReference type="SUPFAM" id="SSF56112">
    <property type="entry name" value="Protein kinase-like (PK-like)"/>
    <property type="match status" value="1"/>
</dbReference>
<gene>
    <name evidence="2" type="ORF">PFFCH_02072</name>
</gene>
<dbReference type="Proteomes" id="UP000030656">
    <property type="component" value="Unassembled WGS sequence"/>
</dbReference>
<name>A0A024VP64_PLAFA</name>
<proteinExistence type="predicted"/>
<organism evidence="2 3">
    <name type="scientific">Plasmodium falciparum FCH/4</name>
    <dbReference type="NCBI Taxonomy" id="1036724"/>
    <lineage>
        <taxon>Eukaryota</taxon>
        <taxon>Sar</taxon>
        <taxon>Alveolata</taxon>
        <taxon>Apicomplexa</taxon>
        <taxon>Aconoidasida</taxon>
        <taxon>Haemosporida</taxon>
        <taxon>Plasmodiidae</taxon>
        <taxon>Plasmodium</taxon>
        <taxon>Plasmodium (Laverania)</taxon>
    </lineage>
</organism>
<dbReference type="GO" id="GO:0004672">
    <property type="term" value="F:protein kinase activity"/>
    <property type="evidence" value="ECO:0007669"/>
    <property type="project" value="InterPro"/>
</dbReference>
<evidence type="ECO:0000259" key="1">
    <source>
        <dbReference type="PROSITE" id="PS50011"/>
    </source>
</evidence>
<reference evidence="2 3" key="2">
    <citation type="submission" date="2013-02" db="EMBL/GenBank/DDBJ databases">
        <title>The Genome Sequence of Plasmodium falciparum FCH/4.</title>
        <authorList>
            <consortium name="The Broad Institute Genome Sequencing Platform"/>
            <consortium name="The Broad Institute Genome Sequencing Center for Infectious Disease"/>
            <person name="Neafsey D."/>
            <person name="Cheeseman I."/>
            <person name="Volkman S."/>
            <person name="Adams J."/>
            <person name="Walker B."/>
            <person name="Young S.K."/>
            <person name="Zeng Q."/>
            <person name="Gargeya S."/>
            <person name="Fitzgerald M."/>
            <person name="Haas B."/>
            <person name="Abouelleil A."/>
            <person name="Alvarado L."/>
            <person name="Arachchi H.M."/>
            <person name="Berlin A.M."/>
            <person name="Chapman S.B."/>
            <person name="Dewar J."/>
            <person name="Goldberg J."/>
            <person name="Griggs A."/>
            <person name="Gujja S."/>
            <person name="Hansen M."/>
            <person name="Howarth C."/>
            <person name="Imamovic A."/>
            <person name="Larimer J."/>
            <person name="McCowan C."/>
            <person name="Murphy C."/>
            <person name="Neiman D."/>
            <person name="Pearson M."/>
            <person name="Priest M."/>
            <person name="Roberts A."/>
            <person name="Saif S."/>
            <person name="Shea T."/>
            <person name="Sisk P."/>
            <person name="Sykes S."/>
            <person name="Wortman J."/>
            <person name="Nusbaum C."/>
            <person name="Birren B."/>
        </authorList>
    </citation>
    <scope>NUCLEOTIDE SEQUENCE [LARGE SCALE GENOMIC DNA]</scope>
    <source>
        <strain evidence="2 3">FCH/4</strain>
    </source>
</reference>
<dbReference type="AlphaFoldDB" id="A0A024VP64"/>
<evidence type="ECO:0000313" key="2">
    <source>
        <dbReference type="EMBL" id="ETW30519.1"/>
    </source>
</evidence>
<dbReference type="InterPro" id="IPR011009">
    <property type="entry name" value="Kinase-like_dom_sf"/>
</dbReference>
<sequence>MEKTRIESLFIYDEDIKKVYKSMTDEELQMSPINLKPTNILLDESLNAKISDFGISKIENCLDMNIDYSYKISSNSVIKINKKEYEQKKAKKIKIVNKNNNDLLYLYDHNNNVYKYNTQYIDVTYNNSYPSIFYWTPPEVIIK</sequence>
<dbReference type="PROSITE" id="PS50011">
    <property type="entry name" value="PROTEIN_KINASE_DOM"/>
    <property type="match status" value="1"/>
</dbReference>
<protein>
    <recommendedName>
        <fullName evidence="1">Protein kinase domain-containing protein</fullName>
    </recommendedName>
</protein>
<dbReference type="InterPro" id="IPR000719">
    <property type="entry name" value="Prot_kinase_dom"/>
</dbReference>
<dbReference type="Gene3D" id="1.10.510.10">
    <property type="entry name" value="Transferase(Phosphotransferase) domain 1"/>
    <property type="match status" value="1"/>
</dbReference>
<feature type="domain" description="Protein kinase" evidence="1">
    <location>
        <begin position="1"/>
        <end position="143"/>
    </location>
</feature>
<reference evidence="2 3" key="1">
    <citation type="submission" date="2013-02" db="EMBL/GenBank/DDBJ databases">
        <title>The Genome Annotation of Plasmodium falciparum FCH/4.</title>
        <authorList>
            <consortium name="The Broad Institute Genome Sequencing Platform"/>
            <consortium name="The Broad Institute Genome Sequencing Center for Infectious Disease"/>
            <person name="Neafsey D."/>
            <person name="Hoffman S."/>
            <person name="Volkman S."/>
            <person name="Rosenthal P."/>
            <person name="Walker B."/>
            <person name="Young S.K."/>
            <person name="Zeng Q."/>
            <person name="Gargeya S."/>
            <person name="Fitzgerald M."/>
            <person name="Haas B."/>
            <person name="Abouelleil A."/>
            <person name="Allen A.W."/>
            <person name="Alvarado L."/>
            <person name="Arachchi H.M."/>
            <person name="Berlin A.M."/>
            <person name="Chapman S.B."/>
            <person name="Gainer-Dewar J."/>
            <person name="Goldberg J."/>
            <person name="Griggs A."/>
            <person name="Gujja S."/>
            <person name="Hansen M."/>
            <person name="Howarth C."/>
            <person name="Imamovic A."/>
            <person name="Ireland A."/>
            <person name="Larimer J."/>
            <person name="McCowan C."/>
            <person name="Murphy C."/>
            <person name="Pearson M."/>
            <person name="Poon T.W."/>
            <person name="Priest M."/>
            <person name="Roberts A."/>
            <person name="Saif S."/>
            <person name="Shea T."/>
            <person name="Sisk P."/>
            <person name="Sykes S."/>
            <person name="Wortman J."/>
            <person name="Nusbaum C."/>
            <person name="Birren B."/>
        </authorList>
    </citation>
    <scope>NUCLEOTIDE SEQUENCE [LARGE SCALE GENOMIC DNA]</scope>
    <source>
        <strain evidence="2 3">FCH/4</strain>
    </source>
</reference>
<dbReference type="GO" id="GO:0005524">
    <property type="term" value="F:ATP binding"/>
    <property type="evidence" value="ECO:0007669"/>
    <property type="project" value="InterPro"/>
</dbReference>
<dbReference type="EMBL" id="KI927908">
    <property type="protein sequence ID" value="ETW30519.1"/>
    <property type="molecule type" value="Genomic_DNA"/>
</dbReference>
<evidence type="ECO:0000313" key="3">
    <source>
        <dbReference type="Proteomes" id="UP000030656"/>
    </source>
</evidence>
<accession>A0A024VP64</accession>